<dbReference type="GO" id="GO:0070300">
    <property type="term" value="F:phosphatidic acid binding"/>
    <property type="evidence" value="ECO:0007669"/>
    <property type="project" value="InterPro"/>
</dbReference>
<dbReference type="EMBL" id="CP000587">
    <property type="protein sequence ID" value="ABO97062.1"/>
    <property type="molecule type" value="Genomic_DNA"/>
</dbReference>
<dbReference type="AlphaFoldDB" id="A4S0M9"/>
<protein>
    <submittedName>
        <fullName evidence="1">Uncharacterized protein</fullName>
    </submittedName>
</protein>
<gene>
    <name evidence="1" type="ORF">OSTLU_24859</name>
</gene>
<dbReference type="Pfam" id="PF12600">
    <property type="entry name" value="DUF3769"/>
    <property type="match status" value="1"/>
</dbReference>
<evidence type="ECO:0000313" key="2">
    <source>
        <dbReference type="Proteomes" id="UP000001568"/>
    </source>
</evidence>
<dbReference type="OMA" id="KRGPHIE"/>
<dbReference type="KEGG" id="olu:OSTLU_24859"/>
<evidence type="ECO:0000313" key="1">
    <source>
        <dbReference type="EMBL" id="ABO97062.1"/>
    </source>
</evidence>
<dbReference type="PANTHER" id="PTHR34954">
    <property type="entry name" value="EXPRESSED PROTEIN"/>
    <property type="match status" value="1"/>
</dbReference>
<dbReference type="InterPro" id="IPR022244">
    <property type="entry name" value="DUF3769"/>
</dbReference>
<dbReference type="OrthoDB" id="512148at2759"/>
<organism evidence="1 2">
    <name type="scientific">Ostreococcus lucimarinus (strain CCE9901)</name>
    <dbReference type="NCBI Taxonomy" id="436017"/>
    <lineage>
        <taxon>Eukaryota</taxon>
        <taxon>Viridiplantae</taxon>
        <taxon>Chlorophyta</taxon>
        <taxon>Mamiellophyceae</taxon>
        <taxon>Mamiellales</taxon>
        <taxon>Bathycoccaceae</taxon>
        <taxon>Ostreococcus</taxon>
    </lineage>
</organism>
<dbReference type="RefSeq" id="XP_001418769.1">
    <property type="nucleotide sequence ID" value="XM_001418732.1"/>
</dbReference>
<dbReference type="GO" id="GO:0034196">
    <property type="term" value="P:acylglycerol transport"/>
    <property type="evidence" value="ECO:0007669"/>
    <property type="project" value="InterPro"/>
</dbReference>
<keyword evidence="2" id="KW-1185">Reference proteome</keyword>
<reference evidence="1 2" key="1">
    <citation type="journal article" date="2007" name="Proc. Natl. Acad. Sci. U.S.A.">
        <title>The tiny eukaryote Ostreococcus provides genomic insights into the paradox of plankton speciation.</title>
        <authorList>
            <person name="Palenik B."/>
            <person name="Grimwood J."/>
            <person name="Aerts A."/>
            <person name="Rouze P."/>
            <person name="Salamov A."/>
            <person name="Putnam N."/>
            <person name="Dupont C."/>
            <person name="Jorgensen R."/>
            <person name="Derelle E."/>
            <person name="Rombauts S."/>
            <person name="Zhou K."/>
            <person name="Otillar R."/>
            <person name="Merchant S.S."/>
            <person name="Podell S."/>
            <person name="Gaasterland T."/>
            <person name="Napoli C."/>
            <person name="Gendler K."/>
            <person name="Manuell A."/>
            <person name="Tai V."/>
            <person name="Vallon O."/>
            <person name="Piganeau G."/>
            <person name="Jancek S."/>
            <person name="Heijde M."/>
            <person name="Jabbari K."/>
            <person name="Bowler C."/>
            <person name="Lohr M."/>
            <person name="Robbens S."/>
            <person name="Werner G."/>
            <person name="Dubchak I."/>
            <person name="Pazour G.J."/>
            <person name="Ren Q."/>
            <person name="Paulsen I."/>
            <person name="Delwiche C."/>
            <person name="Schmutz J."/>
            <person name="Rokhsar D."/>
            <person name="Van de Peer Y."/>
            <person name="Moreau H."/>
            <person name="Grigoriev I.V."/>
        </authorList>
    </citation>
    <scope>NUCLEOTIDE SEQUENCE [LARGE SCALE GENOMIC DNA]</scope>
    <source>
        <strain evidence="1 2">CCE9901</strain>
    </source>
</reference>
<dbReference type="Gramene" id="ABO97062">
    <property type="protein sequence ID" value="ABO97062"/>
    <property type="gene ID" value="OSTLU_24859"/>
</dbReference>
<dbReference type="GO" id="GO:1990052">
    <property type="term" value="P:ER to chloroplast lipid transport"/>
    <property type="evidence" value="ECO:0007669"/>
    <property type="project" value="InterPro"/>
</dbReference>
<dbReference type="PANTHER" id="PTHR34954:SF3">
    <property type="entry name" value="EXPRESSED PROTEIN"/>
    <property type="match status" value="1"/>
</dbReference>
<dbReference type="eggNOG" id="ENOG502R4W6">
    <property type="taxonomic scope" value="Eukaryota"/>
</dbReference>
<dbReference type="Proteomes" id="UP000001568">
    <property type="component" value="Chromosome 7"/>
</dbReference>
<name>A4S0M9_OSTLU</name>
<dbReference type="HOGENOM" id="CLU_046616_0_0_1"/>
<dbReference type="GeneID" id="5002793"/>
<sequence>MGARDGLRHAQFKPMKRAMDGAFGDREHGAAANVEGTTRAHASDGSSFVMTQPSGLARSQQVFLAQKFLNLPAMPSYVESEGGMVLDRVVLNAGRGNWWTTLTARARAQRAWNTEQVQEGKAHRALLDPSMYALGGRFRANALENVAVKAIGELGSVKGVTRAFAKKFKLSDEKDDDAEAALNPRGRVSVQAKLPSHLLSVDLSHNERYQTDDRYVDGPTSASVSVSSRGRRAINYRVSARKWLGDLVPFDRKHGGGMRTPPRKELQAGVSYEQQAVLWRGRRRRKPKSSSAVSGYTALPQVPTITVGGIYGAVVRKSLDDDYKDGEQTELQNFGSLSVNAQVGSFARPLLDFTSINLRLDAGGMGTPNKPLDAAAQTPLPLADRLITMGGRLKANPVSVTLSLGQQLLGPLRFRAEVRASGAEALSATRAGLSALKERKTMTEVRESIQKQIVKPEVVYGLDCALPPTIGSARVVAWYNATRQEAMAELRLFDL</sequence>
<dbReference type="STRING" id="436017.A4S0M9"/>
<proteinExistence type="predicted"/>
<dbReference type="InterPro" id="IPR044160">
    <property type="entry name" value="TGD4-like"/>
</dbReference>
<dbReference type="TCDB" id="1.B.82.1.2">
    <property type="family name" value="the chloroplast trigalactosyldiacylglycerol-4 porin (tgd4) family"/>
</dbReference>
<accession>A4S0M9</accession>